<dbReference type="EMBL" id="JABCMA010000003">
    <property type="protein sequence ID" value="NMR73068.1"/>
    <property type="molecule type" value="Genomic_DNA"/>
</dbReference>
<feature type="region of interest" description="Disordered" evidence="1">
    <location>
        <begin position="1"/>
        <end position="38"/>
    </location>
</feature>
<evidence type="ECO:0000313" key="5">
    <source>
        <dbReference type="EMBL" id="PNP27528.1"/>
    </source>
</evidence>
<evidence type="ECO:0000313" key="7">
    <source>
        <dbReference type="Proteomes" id="UP000532247"/>
    </source>
</evidence>
<accession>A0A0H0Y738</accession>
<evidence type="ECO:0000313" key="2">
    <source>
        <dbReference type="EMBL" id="EGQ9135010.1"/>
    </source>
</evidence>
<evidence type="ECO:0000256" key="1">
    <source>
        <dbReference type="SAM" id="MobiDB-lite"/>
    </source>
</evidence>
<reference evidence="3 8" key="4">
    <citation type="submission" date="2020-04" db="EMBL/GenBank/DDBJ databases">
        <title>Whole-genome sequencing of Vibrio spp. from China reveals different genetic environments of blaCTX-M-14 among diverse lineages.</title>
        <authorList>
            <person name="Zheng Z."/>
            <person name="Ye L."/>
            <person name="Chen S."/>
        </authorList>
    </citation>
    <scope>NUCLEOTIDE SEQUENCE [LARGE SCALE GENOMIC DNA]</scope>
    <source>
        <strain evidence="3 8">Vb1636</strain>
    </source>
</reference>
<dbReference type="Proteomes" id="UP000054316">
    <property type="component" value="Unassembled WGS sequence"/>
</dbReference>
<organism evidence="3 8">
    <name type="scientific">Vibrio alginolyticus</name>
    <dbReference type="NCBI Taxonomy" id="663"/>
    <lineage>
        <taxon>Bacteria</taxon>
        <taxon>Pseudomonadati</taxon>
        <taxon>Pseudomonadota</taxon>
        <taxon>Gammaproteobacteria</taxon>
        <taxon>Vibrionales</taxon>
        <taxon>Vibrionaceae</taxon>
        <taxon>Vibrio</taxon>
    </lineage>
</organism>
<dbReference type="Proteomes" id="UP000565155">
    <property type="component" value="Unassembled WGS sequence"/>
</dbReference>
<dbReference type="GeneID" id="75167030"/>
<dbReference type="AlphaFoldDB" id="A0A0H0Y738"/>
<dbReference type="STRING" id="663.BAU10_09890"/>
<dbReference type="RefSeq" id="WP_005380688.1">
    <property type="nucleotide sequence ID" value="NZ_AP023185.1"/>
</dbReference>
<dbReference type="OrthoDB" id="6388959at2"/>
<keyword evidence="6" id="KW-1185">Reference proteome</keyword>
<evidence type="ECO:0000313" key="6">
    <source>
        <dbReference type="Proteomes" id="UP000054316"/>
    </source>
</evidence>
<reference evidence="5 6" key="1">
    <citation type="submission" date="2017-12" db="EMBL/GenBank/DDBJ databases">
        <title>FDA dAtabase for Regulatory Grade micrObial Sequences (FDA-ARGOS): Supporting development and validation of Infectious Disease Dx tests.</title>
        <authorList>
            <person name="Hoffmann M."/>
            <person name="Allard M."/>
            <person name="Evans P."/>
            <person name="Brown E."/>
            <person name="Tallon L.J."/>
            <person name="Sadzewicz L."/>
            <person name="Sengamalay N."/>
            <person name="Ott S."/>
            <person name="Godinez A."/>
            <person name="Nagaraj S."/>
            <person name="Vavikolanu K."/>
            <person name="Aluvathingal J."/>
            <person name="Nadendla S."/>
            <person name="Hobson J."/>
            <person name="Sichtig H."/>
        </authorList>
    </citation>
    <scope>NUCLEOTIDE SEQUENCE [LARGE SCALE GENOMIC DNA]</scope>
    <source>
        <strain evidence="6">ATCC 17749</strain>
        <strain evidence="5">FDAARGOS_97</strain>
    </source>
</reference>
<name>A0A0H0Y738_VIBAL</name>
<dbReference type="Proteomes" id="UP000532247">
    <property type="component" value="Unassembled WGS sequence"/>
</dbReference>
<proteinExistence type="predicted"/>
<gene>
    <name evidence="5" type="ORF">AL553_014290</name>
    <name evidence="4" type="ORF">F0254_12440</name>
    <name evidence="2" type="ORF">GHY86_07530</name>
    <name evidence="3" type="ORF">HKB35_05470</name>
</gene>
<feature type="compositionally biased region" description="Polar residues" evidence="1">
    <location>
        <begin position="1"/>
        <end position="32"/>
    </location>
</feature>
<protein>
    <submittedName>
        <fullName evidence="3">Uncharacterized protein</fullName>
    </submittedName>
</protein>
<dbReference type="EMBL" id="LOSN02000001">
    <property type="protein sequence ID" value="PNP27528.1"/>
    <property type="molecule type" value="Genomic_DNA"/>
</dbReference>
<evidence type="ECO:0000313" key="4">
    <source>
        <dbReference type="EMBL" id="NOI09676.1"/>
    </source>
</evidence>
<dbReference type="Proteomes" id="UP000714625">
    <property type="component" value="Unassembled WGS sequence"/>
</dbReference>
<dbReference type="EMBL" id="AAXMUW010000011">
    <property type="protein sequence ID" value="EGQ9135010.1"/>
    <property type="molecule type" value="Genomic_DNA"/>
</dbReference>
<dbReference type="eggNOG" id="ENOG5033JH6">
    <property type="taxonomic scope" value="Bacteria"/>
</dbReference>
<evidence type="ECO:0000313" key="8">
    <source>
        <dbReference type="Proteomes" id="UP000565155"/>
    </source>
</evidence>
<comment type="caution">
    <text evidence="3">The sequence shown here is derived from an EMBL/GenBank/DDBJ whole genome shotgun (WGS) entry which is preliminary data.</text>
</comment>
<reference evidence="2" key="3">
    <citation type="submission" date="2019-11" db="EMBL/GenBank/DDBJ databases">
        <authorList>
            <consortium name="PulseNet: The National Subtyping Network for Foodborne Disease Surveillance"/>
            <person name="Tarr C.L."/>
            <person name="Trees E."/>
            <person name="Katz L.S."/>
            <person name="Carleton-Romer H.A."/>
            <person name="Stroika S."/>
            <person name="Kucerova Z."/>
            <person name="Roache K.F."/>
            <person name="Sabol A.L."/>
            <person name="Besser J."/>
            <person name="Gerner-Smidt P."/>
        </authorList>
    </citation>
    <scope>NUCLEOTIDE SEQUENCE</scope>
    <source>
        <strain evidence="2">PNUSAV001129</strain>
    </source>
</reference>
<reference evidence="4 7" key="2">
    <citation type="submission" date="2019-09" db="EMBL/GenBank/DDBJ databases">
        <title>Draft genome sequencing and comparative genomics of hatchery-associated Vibrios.</title>
        <authorList>
            <person name="Kehlet-Delgado H."/>
            <person name="Mueller R.S."/>
        </authorList>
    </citation>
    <scope>NUCLEOTIDE SEQUENCE [LARGE SCALE GENOMIC DNA]</scope>
    <source>
        <strain evidence="4 7">081416A</strain>
    </source>
</reference>
<sequence>MNPVGSTSVNSYAKQSVASKQASIAQEETSASPLKVEHNKVTLSTEGKALLAALQQIEHDSKKIEAEDKSVGEKVESFTHGALGMDHPDKIEKEEDGSYSAGQYLSAALTVGGIILALV</sequence>
<dbReference type="EMBL" id="VTYF01000006">
    <property type="protein sequence ID" value="NOI09676.1"/>
    <property type="molecule type" value="Genomic_DNA"/>
</dbReference>
<evidence type="ECO:0000313" key="3">
    <source>
        <dbReference type="EMBL" id="NMR73068.1"/>
    </source>
</evidence>